<name>A0A502CZH8_9MICO</name>
<feature type="transmembrane region" description="Helical" evidence="1">
    <location>
        <begin position="362"/>
        <end position="382"/>
    </location>
</feature>
<feature type="transmembrane region" description="Helical" evidence="1">
    <location>
        <begin position="388"/>
        <end position="406"/>
    </location>
</feature>
<feature type="transmembrane region" description="Helical" evidence="1">
    <location>
        <begin position="568"/>
        <end position="588"/>
    </location>
</feature>
<feature type="transmembrane region" description="Helical" evidence="1">
    <location>
        <begin position="618"/>
        <end position="636"/>
    </location>
</feature>
<keyword evidence="1" id="KW-0812">Transmembrane</keyword>
<feature type="transmembrane region" description="Helical" evidence="1">
    <location>
        <begin position="241"/>
        <end position="263"/>
    </location>
</feature>
<dbReference type="AlphaFoldDB" id="A0A502CZH8"/>
<feature type="transmembrane region" description="Helical" evidence="1">
    <location>
        <begin position="275"/>
        <end position="293"/>
    </location>
</feature>
<keyword evidence="1" id="KW-1133">Transmembrane helix</keyword>
<gene>
    <name evidence="2" type="ORF">EAH86_08050</name>
</gene>
<evidence type="ECO:0008006" key="4">
    <source>
        <dbReference type="Google" id="ProtNLM"/>
    </source>
</evidence>
<evidence type="ECO:0000313" key="3">
    <source>
        <dbReference type="Proteomes" id="UP000317722"/>
    </source>
</evidence>
<feature type="transmembrane region" description="Helical" evidence="1">
    <location>
        <begin position="742"/>
        <end position="760"/>
    </location>
</feature>
<feature type="transmembrane region" description="Helical" evidence="1">
    <location>
        <begin position="102"/>
        <end position="125"/>
    </location>
</feature>
<dbReference type="Proteomes" id="UP000317722">
    <property type="component" value="Unassembled WGS sequence"/>
</dbReference>
<sequence>MSPIPCPACSRFLPESPTSCPGCHLPLTGPDAARLWQVDQSLAALQVERTSLIAALRNQATSAAGAVAASTEASPTLPAQVPGLSTMAAPAPRRSWTTQQTLLAVGVLLVLVAASIALAIAWFLIGRTGQLVVMGGFTAAAVVAALQLSKRELPSSAEALAVVSGGLLLLDVSAARRFGLADLDSLDGRTYAAITGLLVAALLAALHRRDRRIAGFALLSLTAASVGWAGIVAFADTAAGVAGLSLAGAVLFGLAHLVIPASFGLTRRAATGPAAGWIAVTFASAVVGALAASTDALGATTGSRLGDLTVDGMACVAILVTLATAGALTTRRVVALRTVRIGSRAAVRADWSGRPVSGDWRALGVIALVASLAAPTAVLTLALQLGAFWTAVLAVLTAILATVLAVSRVRTTSVGTAWCEAQTGVALAVLVLVSVAQDSRPATITALTATALAATTAAVNRPTWRVPATAVASAALVTAVTLGGGLLSPNVEVLAAAATGAAFVAVALIRRSLPEEAPLVVVGYLSLAGALLRALEGGRPDGVVIAVLAAIAVAAAATAVLRPVLRAGAAGVAALAAAWALWLTGGLVGVQTQWALLVAAALALAALARWRRTEPEEIVLGVLACLVGLTTVLVAVDRSWPHAAAGAAAAYGLIAVGYAALPRRRAVVALAVVALTSATWLELAHADVTTLEAWTLPLAGLLLAAGLWSHRELGDHTWLTTGPGLAVALLPSALFTTVDDGLLRPLVTVVAAVLVLVAGAQRRWQALVVLGAVATIVIALTQLGPYAVQLPRYLTLGTLGVALLAVGARYEERRADARQAVSWLASMS</sequence>
<dbReference type="InterPro" id="IPR058062">
    <property type="entry name" value="SCO7613_C"/>
</dbReference>
<feature type="transmembrane region" description="Helical" evidence="1">
    <location>
        <begin position="160"/>
        <end position="178"/>
    </location>
</feature>
<evidence type="ECO:0000313" key="2">
    <source>
        <dbReference type="EMBL" id="TPG18308.1"/>
    </source>
</evidence>
<feature type="transmembrane region" description="Helical" evidence="1">
    <location>
        <begin position="313"/>
        <end position="334"/>
    </location>
</feature>
<protein>
    <recommendedName>
        <fullName evidence="4">DUF2157 domain-containing protein</fullName>
    </recommendedName>
</protein>
<feature type="transmembrane region" description="Helical" evidence="1">
    <location>
        <begin position="793"/>
        <end position="810"/>
    </location>
</feature>
<feature type="transmembrane region" description="Helical" evidence="1">
    <location>
        <begin position="493"/>
        <end position="510"/>
    </location>
</feature>
<feature type="transmembrane region" description="Helical" evidence="1">
    <location>
        <begin position="466"/>
        <end position="487"/>
    </location>
</feature>
<feature type="transmembrane region" description="Helical" evidence="1">
    <location>
        <begin position="517"/>
        <end position="536"/>
    </location>
</feature>
<feature type="transmembrane region" description="Helical" evidence="1">
    <location>
        <begin position="190"/>
        <end position="206"/>
    </location>
</feature>
<reference evidence="2 3" key="1">
    <citation type="journal article" date="2019" name="Environ. Microbiol.">
        <title>Species interactions and distinct microbial communities in high Arctic permafrost affected cryosols are associated with the CH4 and CO2 gas fluxes.</title>
        <authorList>
            <person name="Altshuler I."/>
            <person name="Hamel J."/>
            <person name="Turney S."/>
            <person name="Magnuson E."/>
            <person name="Levesque R."/>
            <person name="Greer C."/>
            <person name="Whyte L.G."/>
        </authorList>
    </citation>
    <scope>NUCLEOTIDE SEQUENCE [LARGE SCALE GENOMIC DNA]</scope>
    <source>
        <strain evidence="2 3">S9.3A</strain>
    </source>
</reference>
<feature type="transmembrane region" description="Helical" evidence="1">
    <location>
        <begin position="767"/>
        <end position="787"/>
    </location>
</feature>
<feature type="transmembrane region" description="Helical" evidence="1">
    <location>
        <begin position="131"/>
        <end position="148"/>
    </location>
</feature>
<dbReference type="RefSeq" id="WP_140738670.1">
    <property type="nucleotide sequence ID" value="NZ_RCZM01000002.1"/>
</dbReference>
<feature type="transmembrane region" description="Helical" evidence="1">
    <location>
        <begin position="642"/>
        <end position="661"/>
    </location>
</feature>
<keyword evidence="1" id="KW-0472">Membrane</keyword>
<evidence type="ECO:0000256" key="1">
    <source>
        <dbReference type="SAM" id="Phobius"/>
    </source>
</evidence>
<feature type="transmembrane region" description="Helical" evidence="1">
    <location>
        <begin position="717"/>
        <end position="736"/>
    </location>
</feature>
<feature type="transmembrane region" description="Helical" evidence="1">
    <location>
        <begin position="691"/>
        <end position="710"/>
    </location>
</feature>
<dbReference type="NCBIfam" id="NF047321">
    <property type="entry name" value="SCO7613_CTERM"/>
    <property type="match status" value="1"/>
</dbReference>
<feature type="transmembrane region" description="Helical" evidence="1">
    <location>
        <begin position="213"/>
        <end position="235"/>
    </location>
</feature>
<comment type="caution">
    <text evidence="2">The sequence shown here is derived from an EMBL/GenBank/DDBJ whole genome shotgun (WGS) entry which is preliminary data.</text>
</comment>
<feature type="transmembrane region" description="Helical" evidence="1">
    <location>
        <begin position="442"/>
        <end position="459"/>
    </location>
</feature>
<feature type="transmembrane region" description="Helical" evidence="1">
    <location>
        <begin position="666"/>
        <end position="685"/>
    </location>
</feature>
<organism evidence="2 3">
    <name type="scientific">Pedococcus bigeumensis</name>
    <dbReference type="NCBI Taxonomy" id="433644"/>
    <lineage>
        <taxon>Bacteria</taxon>
        <taxon>Bacillati</taxon>
        <taxon>Actinomycetota</taxon>
        <taxon>Actinomycetes</taxon>
        <taxon>Micrococcales</taxon>
        <taxon>Intrasporangiaceae</taxon>
        <taxon>Pedococcus</taxon>
    </lineage>
</organism>
<proteinExistence type="predicted"/>
<dbReference type="OrthoDB" id="3791072at2"/>
<accession>A0A502CZH8</accession>
<keyword evidence="3" id="KW-1185">Reference proteome</keyword>
<dbReference type="EMBL" id="RCZM01000002">
    <property type="protein sequence ID" value="TPG18308.1"/>
    <property type="molecule type" value="Genomic_DNA"/>
</dbReference>
<feature type="transmembrane region" description="Helical" evidence="1">
    <location>
        <begin position="418"/>
        <end position="436"/>
    </location>
</feature>
<feature type="transmembrane region" description="Helical" evidence="1">
    <location>
        <begin position="542"/>
        <end position="561"/>
    </location>
</feature>
<feature type="transmembrane region" description="Helical" evidence="1">
    <location>
        <begin position="594"/>
        <end position="611"/>
    </location>
</feature>